<dbReference type="SUPFAM" id="SSF55486">
    <property type="entry name" value="Metalloproteases ('zincins'), catalytic domain"/>
    <property type="match status" value="1"/>
</dbReference>
<dbReference type="OrthoDB" id="3976083at2"/>
<dbReference type="GO" id="GO:0008237">
    <property type="term" value="F:metallopeptidase activity"/>
    <property type="evidence" value="ECO:0007669"/>
    <property type="project" value="InterPro"/>
</dbReference>
<reference evidence="2 3" key="1">
    <citation type="journal article" date="2016" name="Front. Microbiol.">
        <title>Genome Sequence of Type Strains of Genus Stenotrophomonas.</title>
        <authorList>
            <person name="Patil P.P."/>
            <person name="Midha S."/>
            <person name="Kumar S."/>
            <person name="Patil P.B."/>
        </authorList>
    </citation>
    <scope>NUCLEOTIDE SEQUENCE [LARGE SCALE GENOMIC DNA]</scope>
    <source>
        <strain evidence="2 3">LMG 978</strain>
    </source>
</reference>
<feature type="chain" id="PRO_5006391389" evidence="1">
    <location>
        <begin position="26"/>
        <end position="417"/>
    </location>
</feature>
<dbReference type="AlphaFoldDB" id="A0A0R0AVJ5"/>
<keyword evidence="3" id="KW-1185">Reference proteome</keyword>
<feature type="signal peptide" evidence="1">
    <location>
        <begin position="1"/>
        <end position="25"/>
    </location>
</feature>
<dbReference type="Pfam" id="PF13688">
    <property type="entry name" value="Reprolysin_5"/>
    <property type="match status" value="1"/>
</dbReference>
<comment type="caution">
    <text evidence="2">The sequence shown here is derived from an EMBL/GenBank/DDBJ whole genome shotgun (WGS) entry which is preliminary data.</text>
</comment>
<dbReference type="EMBL" id="LLXV01000050">
    <property type="protein sequence ID" value="KRG49005.1"/>
    <property type="molecule type" value="Genomic_DNA"/>
</dbReference>
<dbReference type="InterPro" id="IPR024079">
    <property type="entry name" value="MetalloPept_cat_dom_sf"/>
</dbReference>
<proteinExistence type="predicted"/>
<keyword evidence="1" id="KW-0732">Signal</keyword>
<name>A0A0R0AVJ5_9GAMM</name>
<sequence length="417" mass="44145">MLSRSIGKAAGGLVLGLSVAAAAHAAPLFEPVTVISRASANSEPALGKLLATPSTATVQEVRVDAAATASTQLEFELLGQRVQAVRSKVEALPDGGSIWYGQFRSPSDRLTAATSNGQDDPGNSLILVRSGNTLTGSIRKDGKLYRLRPLGNRHVLVEVDESRMPADHPADYNQLPKIPMGDSDRIGIAQASSGTPATIRVLVVATNAAVAAYGGNMQSLVQLAVAESNQGYTNSNVGLTLQLAGYETTSYSESGSFDTDLARFRGTSDGYMDSIHTSRNNTTADVGVLLINNSAYCGLASGIGSTASTAFAAVYWDCATGYYSFAHEIGHLQSARHDIATDPSTSPYAYGHGYRYEPSSGTGWRTIMAYNCTRSCPRLNYWSNPNISYNGIPMGNASTADNQRVLVNTKHTIAAFR</sequence>
<dbReference type="Gene3D" id="3.40.390.10">
    <property type="entry name" value="Collagenase (Catalytic Domain)"/>
    <property type="match status" value="1"/>
</dbReference>
<evidence type="ECO:0000256" key="1">
    <source>
        <dbReference type="SAM" id="SignalP"/>
    </source>
</evidence>
<evidence type="ECO:0000313" key="3">
    <source>
        <dbReference type="Proteomes" id="UP000051757"/>
    </source>
</evidence>
<evidence type="ECO:0000313" key="2">
    <source>
        <dbReference type="EMBL" id="KRG49005.1"/>
    </source>
</evidence>
<protein>
    <submittedName>
        <fullName evidence="2">Peptidyl-Asp metalloendopeptidase</fullName>
    </submittedName>
</protein>
<organism evidence="2 3">
    <name type="scientific">Stenotrophomonas beteli</name>
    <dbReference type="NCBI Taxonomy" id="3384461"/>
    <lineage>
        <taxon>Bacteria</taxon>
        <taxon>Pseudomonadati</taxon>
        <taxon>Pseudomonadota</taxon>
        <taxon>Gammaproteobacteria</taxon>
        <taxon>Lysobacterales</taxon>
        <taxon>Lysobacteraceae</taxon>
        <taxon>Stenotrophomonas</taxon>
        <taxon>Stenotrophomonas maltophilia group</taxon>
    </lineage>
</organism>
<accession>A0A0R0AVJ5</accession>
<dbReference type="Proteomes" id="UP000051757">
    <property type="component" value="Unassembled WGS sequence"/>
</dbReference>
<gene>
    <name evidence="2" type="ORF">ARC23_15580</name>
</gene>